<dbReference type="OrthoDB" id="10042665at2759"/>
<accession>A0A4S8M6R6</accession>
<organism evidence="1 2">
    <name type="scientific">Dendrothele bispora (strain CBS 962.96)</name>
    <dbReference type="NCBI Taxonomy" id="1314807"/>
    <lineage>
        <taxon>Eukaryota</taxon>
        <taxon>Fungi</taxon>
        <taxon>Dikarya</taxon>
        <taxon>Basidiomycota</taxon>
        <taxon>Agaricomycotina</taxon>
        <taxon>Agaricomycetes</taxon>
        <taxon>Agaricomycetidae</taxon>
        <taxon>Agaricales</taxon>
        <taxon>Agaricales incertae sedis</taxon>
        <taxon>Dendrothele</taxon>
    </lineage>
</organism>
<reference evidence="1 2" key="1">
    <citation type="journal article" date="2019" name="Nat. Ecol. Evol.">
        <title>Megaphylogeny resolves global patterns of mushroom evolution.</title>
        <authorList>
            <person name="Varga T."/>
            <person name="Krizsan K."/>
            <person name="Foldi C."/>
            <person name="Dima B."/>
            <person name="Sanchez-Garcia M."/>
            <person name="Sanchez-Ramirez S."/>
            <person name="Szollosi G.J."/>
            <person name="Szarkandi J.G."/>
            <person name="Papp V."/>
            <person name="Albert L."/>
            <person name="Andreopoulos W."/>
            <person name="Angelini C."/>
            <person name="Antonin V."/>
            <person name="Barry K.W."/>
            <person name="Bougher N.L."/>
            <person name="Buchanan P."/>
            <person name="Buyck B."/>
            <person name="Bense V."/>
            <person name="Catcheside P."/>
            <person name="Chovatia M."/>
            <person name="Cooper J."/>
            <person name="Damon W."/>
            <person name="Desjardin D."/>
            <person name="Finy P."/>
            <person name="Geml J."/>
            <person name="Haridas S."/>
            <person name="Hughes K."/>
            <person name="Justo A."/>
            <person name="Karasinski D."/>
            <person name="Kautmanova I."/>
            <person name="Kiss B."/>
            <person name="Kocsube S."/>
            <person name="Kotiranta H."/>
            <person name="LaButti K.M."/>
            <person name="Lechner B.E."/>
            <person name="Liimatainen K."/>
            <person name="Lipzen A."/>
            <person name="Lukacs Z."/>
            <person name="Mihaltcheva S."/>
            <person name="Morgado L.N."/>
            <person name="Niskanen T."/>
            <person name="Noordeloos M.E."/>
            <person name="Ohm R.A."/>
            <person name="Ortiz-Santana B."/>
            <person name="Ovrebo C."/>
            <person name="Racz N."/>
            <person name="Riley R."/>
            <person name="Savchenko A."/>
            <person name="Shiryaev A."/>
            <person name="Soop K."/>
            <person name="Spirin V."/>
            <person name="Szebenyi C."/>
            <person name="Tomsovsky M."/>
            <person name="Tulloss R.E."/>
            <person name="Uehling J."/>
            <person name="Grigoriev I.V."/>
            <person name="Vagvolgyi C."/>
            <person name="Papp T."/>
            <person name="Martin F.M."/>
            <person name="Miettinen O."/>
            <person name="Hibbett D.S."/>
            <person name="Nagy L.G."/>
        </authorList>
    </citation>
    <scope>NUCLEOTIDE SEQUENCE [LARGE SCALE GENOMIC DNA]</scope>
    <source>
        <strain evidence="1 2">CBS 962.96</strain>
    </source>
</reference>
<keyword evidence="2" id="KW-1185">Reference proteome</keyword>
<evidence type="ECO:0000313" key="2">
    <source>
        <dbReference type="Proteomes" id="UP000297245"/>
    </source>
</evidence>
<dbReference type="PANTHER" id="PTHR46411:SF3">
    <property type="entry name" value="AAA+ ATPASE DOMAIN-CONTAINING PROTEIN"/>
    <property type="match status" value="1"/>
</dbReference>
<evidence type="ECO:0000313" key="1">
    <source>
        <dbReference type="EMBL" id="THU97976.1"/>
    </source>
</evidence>
<dbReference type="AlphaFoldDB" id="A0A4S8M6R6"/>
<protein>
    <recommendedName>
        <fullName evidence="3">ATPase AAA-type core domain-containing protein</fullName>
    </recommendedName>
</protein>
<name>A0A4S8M6R6_DENBC</name>
<evidence type="ECO:0008006" key="3">
    <source>
        <dbReference type="Google" id="ProtNLM"/>
    </source>
</evidence>
<proteinExistence type="predicted"/>
<gene>
    <name evidence="1" type="ORF">K435DRAFT_886721</name>
</gene>
<dbReference type="Proteomes" id="UP000297245">
    <property type="component" value="Unassembled WGS sequence"/>
</dbReference>
<dbReference type="EMBL" id="ML179145">
    <property type="protein sequence ID" value="THU97976.1"/>
    <property type="molecule type" value="Genomic_DNA"/>
</dbReference>
<dbReference type="PANTHER" id="PTHR46411">
    <property type="entry name" value="FAMILY ATPASE, PUTATIVE-RELATED"/>
    <property type="match status" value="1"/>
</dbReference>
<sequence length="149" mass="16358">MTPTDNDYLLFPAKVHGYSLSDQDWLEFCLDDITEGTWNPSIFNSFELGANNKYTICALIESQCNERARFDVFVPGKGRGLIFNLRGPPGVGKTFTAEATSEVTRSPLDMIGVGDLGTHAGDLDQGVHPCLPLESCHTHQRSGCLPRKV</sequence>
<dbReference type="InterPro" id="IPR027417">
    <property type="entry name" value="P-loop_NTPase"/>
</dbReference>
<dbReference type="SUPFAM" id="SSF52540">
    <property type="entry name" value="P-loop containing nucleoside triphosphate hydrolases"/>
    <property type="match status" value="1"/>
</dbReference>